<dbReference type="InterPro" id="IPR000743">
    <property type="entry name" value="Glyco_hydro_28"/>
</dbReference>
<dbReference type="FunFam" id="2.160.20.10:FF:000016">
    <property type="entry name" value="Polygalacturonase 7"/>
    <property type="match status" value="1"/>
</dbReference>
<comment type="subcellular location">
    <subcellularLocation>
        <location evidence="1">Secreted</location>
        <location evidence="1">Cell wall</location>
    </subcellularLocation>
</comment>
<reference evidence="11" key="1">
    <citation type="submission" date="2019-10" db="EMBL/GenBank/DDBJ databases">
        <authorList>
            <person name="Zhang R."/>
            <person name="Pan Y."/>
            <person name="Wang J."/>
            <person name="Ma R."/>
            <person name="Yu S."/>
        </authorList>
    </citation>
    <scope>NUCLEOTIDE SEQUENCE</scope>
    <source>
        <strain evidence="11">LA-IB0</strain>
        <tissue evidence="11">Leaf</tissue>
    </source>
</reference>
<organism evidence="11 12">
    <name type="scientific">Buddleja alternifolia</name>
    <dbReference type="NCBI Taxonomy" id="168488"/>
    <lineage>
        <taxon>Eukaryota</taxon>
        <taxon>Viridiplantae</taxon>
        <taxon>Streptophyta</taxon>
        <taxon>Embryophyta</taxon>
        <taxon>Tracheophyta</taxon>
        <taxon>Spermatophyta</taxon>
        <taxon>Magnoliopsida</taxon>
        <taxon>eudicotyledons</taxon>
        <taxon>Gunneridae</taxon>
        <taxon>Pentapetalae</taxon>
        <taxon>asterids</taxon>
        <taxon>lamiids</taxon>
        <taxon>Lamiales</taxon>
        <taxon>Scrophulariaceae</taxon>
        <taxon>Buddlejeae</taxon>
        <taxon>Buddleja</taxon>
    </lineage>
</organism>
<dbReference type="PROSITE" id="PS00502">
    <property type="entry name" value="POLYGALACTURONASE"/>
    <property type="match status" value="1"/>
</dbReference>
<dbReference type="InterPro" id="IPR011050">
    <property type="entry name" value="Pectin_lyase_fold/virulence"/>
</dbReference>
<evidence type="ECO:0000256" key="7">
    <source>
        <dbReference type="ARBA" id="ARBA00023316"/>
    </source>
</evidence>
<evidence type="ECO:0000256" key="4">
    <source>
        <dbReference type="ARBA" id="ARBA00022525"/>
    </source>
</evidence>
<keyword evidence="10" id="KW-0732">Signal</keyword>
<keyword evidence="5 9" id="KW-0378">Hydrolase</keyword>
<keyword evidence="4" id="KW-0964">Secreted</keyword>
<dbReference type="GO" id="GO:0071555">
    <property type="term" value="P:cell wall organization"/>
    <property type="evidence" value="ECO:0007669"/>
    <property type="project" value="UniProtKB-KW"/>
</dbReference>
<comment type="similarity">
    <text evidence="2 9">Belongs to the glycosyl hydrolase 28 family.</text>
</comment>
<name>A0AAV6WKF8_9LAMI</name>
<evidence type="ECO:0000256" key="9">
    <source>
        <dbReference type="RuleBase" id="RU361169"/>
    </source>
</evidence>
<gene>
    <name evidence="11" type="ORF">BUALT_Bualt14G0005200</name>
</gene>
<evidence type="ECO:0000256" key="2">
    <source>
        <dbReference type="ARBA" id="ARBA00008834"/>
    </source>
</evidence>
<evidence type="ECO:0000256" key="8">
    <source>
        <dbReference type="PROSITE-ProRule" id="PRU10052"/>
    </source>
</evidence>
<dbReference type="EMBL" id="WHWC01000014">
    <property type="protein sequence ID" value="KAG8369380.1"/>
    <property type="molecule type" value="Genomic_DNA"/>
</dbReference>
<dbReference type="InterPro" id="IPR006626">
    <property type="entry name" value="PbH1"/>
</dbReference>
<feature type="chain" id="PRO_5043608208" description="Polygalacturonase-like" evidence="10">
    <location>
        <begin position="23"/>
        <end position="391"/>
    </location>
</feature>
<evidence type="ECO:0008006" key="13">
    <source>
        <dbReference type="Google" id="ProtNLM"/>
    </source>
</evidence>
<proteinExistence type="inferred from homology"/>
<dbReference type="Gene3D" id="2.160.20.10">
    <property type="entry name" value="Single-stranded right-handed beta-helix, Pectin lyase-like"/>
    <property type="match status" value="1"/>
</dbReference>
<dbReference type="SUPFAM" id="SSF51126">
    <property type="entry name" value="Pectin lyase-like"/>
    <property type="match status" value="1"/>
</dbReference>
<comment type="caution">
    <text evidence="11">The sequence shown here is derived from an EMBL/GenBank/DDBJ whole genome shotgun (WGS) entry which is preliminary data.</text>
</comment>
<evidence type="ECO:0000256" key="6">
    <source>
        <dbReference type="ARBA" id="ARBA00023295"/>
    </source>
</evidence>
<keyword evidence="6 9" id="KW-0326">Glycosidase</keyword>
<accession>A0AAV6WKF8</accession>
<dbReference type="Proteomes" id="UP000826271">
    <property type="component" value="Unassembled WGS sequence"/>
</dbReference>
<keyword evidence="3" id="KW-0134">Cell wall</keyword>
<dbReference type="GO" id="GO:0004650">
    <property type="term" value="F:polygalacturonase activity"/>
    <property type="evidence" value="ECO:0007669"/>
    <property type="project" value="InterPro"/>
</dbReference>
<keyword evidence="12" id="KW-1185">Reference proteome</keyword>
<dbReference type="GO" id="GO:0005975">
    <property type="term" value="P:carbohydrate metabolic process"/>
    <property type="evidence" value="ECO:0007669"/>
    <property type="project" value="InterPro"/>
</dbReference>
<evidence type="ECO:0000256" key="3">
    <source>
        <dbReference type="ARBA" id="ARBA00022512"/>
    </source>
</evidence>
<evidence type="ECO:0000313" key="11">
    <source>
        <dbReference type="EMBL" id="KAG8369380.1"/>
    </source>
</evidence>
<dbReference type="AlphaFoldDB" id="A0AAV6WKF8"/>
<dbReference type="PANTHER" id="PTHR31375">
    <property type="match status" value="1"/>
</dbReference>
<dbReference type="Pfam" id="PF00295">
    <property type="entry name" value="Glyco_hydro_28"/>
    <property type="match status" value="1"/>
</dbReference>
<feature type="active site" evidence="8">
    <location>
        <position position="239"/>
    </location>
</feature>
<keyword evidence="7" id="KW-0961">Cell wall biogenesis/degradation</keyword>
<feature type="signal peptide" evidence="10">
    <location>
        <begin position="1"/>
        <end position="22"/>
    </location>
</feature>
<dbReference type="InterPro" id="IPR012334">
    <property type="entry name" value="Pectin_lyas_fold"/>
</dbReference>
<evidence type="ECO:0000313" key="12">
    <source>
        <dbReference type="Proteomes" id="UP000826271"/>
    </source>
</evidence>
<evidence type="ECO:0000256" key="1">
    <source>
        <dbReference type="ARBA" id="ARBA00004191"/>
    </source>
</evidence>
<evidence type="ECO:0000256" key="10">
    <source>
        <dbReference type="SAM" id="SignalP"/>
    </source>
</evidence>
<dbReference type="SMART" id="SM00710">
    <property type="entry name" value="PbH1"/>
    <property type="match status" value="6"/>
</dbReference>
<evidence type="ECO:0000256" key="5">
    <source>
        <dbReference type="ARBA" id="ARBA00022801"/>
    </source>
</evidence>
<sequence length="391" mass="41561">MANPTTIFFLTLFLVYFHKSLAVSYNILNFGANPDGTTDSTNSLSKAWSSACASTKPSTIYVPQGRFLLNNIHFKGPCKNKAITFRIDGTLVAPADYNAMGKTRNWILFEGADGVSIHGGTLDANGAALWACKKSGSNSCPSGATTLGISNSKNVAISGLRSLNSQMFHIVINGCQNVKLQGVEVLASGNSPNTDGIHVQLSLGVTILNSKISTGDDCVSIGPGATNLWIENVVCGPGHGISIGSLGKDFEEAGVQNVTVKTVRFKNTQNGLRIKTWGRPSKGFVRGVLFHHAIMTNVENPIVIDQNYCPNNKNCPGQVSGVRISDVTYQDIQGTSATQVAVKFDCSKMNPCQGIRLENVNLSYKNRPSQSSCSNAAGTTAGLIEPSSCLY</sequence>
<protein>
    <recommendedName>
        <fullName evidence="13">Polygalacturonase-like</fullName>
    </recommendedName>
</protein>